<dbReference type="EMBL" id="GGEC01028850">
    <property type="protein sequence ID" value="MBX09334.1"/>
    <property type="molecule type" value="Transcribed_RNA"/>
</dbReference>
<accession>A0A2P2KUD3</accession>
<protein>
    <submittedName>
        <fullName evidence="1">S-adenosyl-L-methionine-dependent tRNA 4-demethylwyosine synthase</fullName>
    </submittedName>
</protein>
<reference evidence="1" key="1">
    <citation type="submission" date="2018-02" db="EMBL/GenBank/DDBJ databases">
        <title>Rhizophora mucronata_Transcriptome.</title>
        <authorList>
            <person name="Meera S.P."/>
            <person name="Sreeshan A."/>
            <person name="Augustine A."/>
        </authorList>
    </citation>
    <scope>NUCLEOTIDE SEQUENCE</scope>
    <source>
        <tissue evidence="1">Leaf</tissue>
    </source>
</reference>
<organism evidence="1">
    <name type="scientific">Rhizophora mucronata</name>
    <name type="common">Asiatic mangrove</name>
    <dbReference type="NCBI Taxonomy" id="61149"/>
    <lineage>
        <taxon>Eukaryota</taxon>
        <taxon>Viridiplantae</taxon>
        <taxon>Streptophyta</taxon>
        <taxon>Embryophyta</taxon>
        <taxon>Tracheophyta</taxon>
        <taxon>Spermatophyta</taxon>
        <taxon>Magnoliopsida</taxon>
        <taxon>eudicotyledons</taxon>
        <taxon>Gunneridae</taxon>
        <taxon>Pentapetalae</taxon>
        <taxon>rosids</taxon>
        <taxon>fabids</taxon>
        <taxon>Malpighiales</taxon>
        <taxon>Rhizophoraceae</taxon>
        <taxon>Rhizophora</taxon>
    </lineage>
</organism>
<name>A0A2P2KUD3_RHIMU</name>
<sequence>MHSYILLSVYEQLWNFGVSLRHSYKHQCRRPGIASIKTNGVSKNL</sequence>
<proteinExistence type="predicted"/>
<dbReference type="AlphaFoldDB" id="A0A2P2KUD3"/>
<evidence type="ECO:0000313" key="1">
    <source>
        <dbReference type="EMBL" id="MBX09334.1"/>
    </source>
</evidence>